<name>A0A8C4QSM9_EPTBU</name>
<accession>A0A8C4QSM9</accession>
<dbReference type="GO" id="GO:0055037">
    <property type="term" value="C:recycling endosome"/>
    <property type="evidence" value="ECO:0007669"/>
    <property type="project" value="TreeGrafter"/>
</dbReference>
<keyword evidence="4" id="KW-1185">Reference proteome</keyword>
<feature type="domain" description="P-type ATPase N-terminal" evidence="2">
    <location>
        <begin position="43"/>
        <end position="84"/>
    </location>
</feature>
<keyword evidence="1" id="KW-0812">Transmembrane</keyword>
<dbReference type="AlphaFoldDB" id="A0A8C4QSM9"/>
<reference evidence="3" key="2">
    <citation type="submission" date="2025-09" db="UniProtKB">
        <authorList>
            <consortium name="Ensembl"/>
        </authorList>
    </citation>
    <scope>IDENTIFICATION</scope>
</reference>
<dbReference type="SUPFAM" id="SSF81653">
    <property type="entry name" value="Calcium ATPase, transduction domain A"/>
    <property type="match status" value="1"/>
</dbReference>
<dbReference type="InterPro" id="IPR032631">
    <property type="entry name" value="P-type_ATPase_N"/>
</dbReference>
<sequence length="284" mass="32308">KDCSMLRSCRVMSLILTGRHQKQTSMELIGQVFVQIAESLPLYTVFNFIPKNLFEQFRRIANFYFLIVFLIQLLVDTPTSPVTSGLPLLFVISVTAIKQGYEDWLRHLADRKVNNALVLTVKNGHLVQTRSCNIKVRVGDIVYVRSNEIFPCDLILLSSSGGVDQPHDEQSDPSSGFDWCYITTASLDGESDYKVMNPTASSAVWSYLAQISRYYVELLVNILRFNWLGFLYVFRSLGPENLLVRGARLKDTPFIFGIAVHTGMDTKMSLNYRSKSQKRSVVER</sequence>
<dbReference type="Pfam" id="PF16209">
    <property type="entry name" value="PhoLip_ATPase_N"/>
    <property type="match status" value="1"/>
</dbReference>
<dbReference type="Proteomes" id="UP000694388">
    <property type="component" value="Unplaced"/>
</dbReference>
<dbReference type="InterPro" id="IPR008250">
    <property type="entry name" value="ATPase_P-typ_transduc_dom_A_sf"/>
</dbReference>
<dbReference type="Gene3D" id="2.70.150.10">
    <property type="entry name" value="Calcium-transporting ATPase, cytoplasmic transduction domain A"/>
    <property type="match status" value="1"/>
</dbReference>
<evidence type="ECO:0000313" key="4">
    <source>
        <dbReference type="Proteomes" id="UP000694388"/>
    </source>
</evidence>
<dbReference type="SUPFAM" id="SSF81665">
    <property type="entry name" value="Calcium ATPase, transmembrane domain M"/>
    <property type="match status" value="1"/>
</dbReference>
<dbReference type="PANTHER" id="PTHR24092:SF175">
    <property type="entry name" value="PHOSPHOLIPID-TRANSPORTING ATPASE"/>
    <property type="match status" value="1"/>
</dbReference>
<proteinExistence type="predicted"/>
<dbReference type="OMA" id="RINCTQP"/>
<evidence type="ECO:0000313" key="3">
    <source>
        <dbReference type="Ensembl" id="ENSEBUP00000018875.1"/>
    </source>
</evidence>
<feature type="transmembrane region" description="Helical" evidence="1">
    <location>
        <begin position="57"/>
        <end position="75"/>
    </location>
</feature>
<evidence type="ECO:0000259" key="2">
    <source>
        <dbReference type="Pfam" id="PF16209"/>
    </source>
</evidence>
<organism evidence="3 4">
    <name type="scientific">Eptatretus burgeri</name>
    <name type="common">Inshore hagfish</name>
    <dbReference type="NCBI Taxonomy" id="7764"/>
    <lineage>
        <taxon>Eukaryota</taxon>
        <taxon>Metazoa</taxon>
        <taxon>Chordata</taxon>
        <taxon>Craniata</taxon>
        <taxon>Vertebrata</taxon>
        <taxon>Cyclostomata</taxon>
        <taxon>Myxini</taxon>
        <taxon>Myxiniformes</taxon>
        <taxon>Myxinidae</taxon>
        <taxon>Eptatretinae</taxon>
        <taxon>Eptatretus</taxon>
    </lineage>
</organism>
<protein>
    <recommendedName>
        <fullName evidence="2">P-type ATPase N-terminal domain-containing protein</fullName>
    </recommendedName>
</protein>
<dbReference type="GO" id="GO:0045332">
    <property type="term" value="P:phospholipid translocation"/>
    <property type="evidence" value="ECO:0007669"/>
    <property type="project" value="TreeGrafter"/>
</dbReference>
<dbReference type="GeneTree" id="ENSGT00940000156162"/>
<evidence type="ECO:0000256" key="1">
    <source>
        <dbReference type="SAM" id="Phobius"/>
    </source>
</evidence>
<dbReference type="GO" id="GO:0005783">
    <property type="term" value="C:endoplasmic reticulum"/>
    <property type="evidence" value="ECO:0007669"/>
    <property type="project" value="TreeGrafter"/>
</dbReference>
<reference evidence="3" key="1">
    <citation type="submission" date="2025-08" db="UniProtKB">
        <authorList>
            <consortium name="Ensembl"/>
        </authorList>
    </citation>
    <scope>IDENTIFICATION</scope>
</reference>
<dbReference type="InterPro" id="IPR023298">
    <property type="entry name" value="ATPase_P-typ_TM_dom_sf"/>
</dbReference>
<dbReference type="Ensembl" id="ENSEBUT00000019451.1">
    <property type="protein sequence ID" value="ENSEBUP00000018875.1"/>
    <property type="gene ID" value="ENSEBUG00000011773.1"/>
</dbReference>
<dbReference type="GO" id="GO:0140326">
    <property type="term" value="F:ATPase-coupled intramembrane lipid transporter activity"/>
    <property type="evidence" value="ECO:0007669"/>
    <property type="project" value="TreeGrafter"/>
</dbReference>
<dbReference type="PANTHER" id="PTHR24092">
    <property type="entry name" value="PROBABLE PHOSPHOLIPID-TRANSPORTING ATPASE"/>
    <property type="match status" value="1"/>
</dbReference>
<keyword evidence="1" id="KW-1133">Transmembrane helix</keyword>
<keyword evidence="1" id="KW-0472">Membrane</keyword>
<dbReference type="GO" id="GO:0005886">
    <property type="term" value="C:plasma membrane"/>
    <property type="evidence" value="ECO:0007669"/>
    <property type="project" value="TreeGrafter"/>
</dbReference>